<protein>
    <submittedName>
        <fullName evidence="1">Uncharacterized protein</fullName>
    </submittedName>
</protein>
<name>A0A101M3Y9_PICGL</name>
<comment type="caution">
    <text evidence="1">The sequence shown here is derived from an EMBL/GenBank/DDBJ whole genome shotgun (WGS) entry which is preliminary data.</text>
</comment>
<proteinExistence type="predicted"/>
<organism evidence="1">
    <name type="scientific">Picea glauca</name>
    <name type="common">White spruce</name>
    <name type="synonym">Pinus glauca</name>
    <dbReference type="NCBI Taxonomy" id="3330"/>
    <lineage>
        <taxon>Eukaryota</taxon>
        <taxon>Viridiplantae</taxon>
        <taxon>Streptophyta</taxon>
        <taxon>Embryophyta</taxon>
        <taxon>Tracheophyta</taxon>
        <taxon>Spermatophyta</taxon>
        <taxon>Pinopsida</taxon>
        <taxon>Pinidae</taxon>
        <taxon>Conifers I</taxon>
        <taxon>Pinales</taxon>
        <taxon>Pinaceae</taxon>
        <taxon>Picea</taxon>
    </lineage>
</organism>
<gene>
    <name evidence="1" type="ORF">ABT39_MTgene404</name>
</gene>
<reference evidence="1" key="1">
    <citation type="journal article" date="2015" name="Genome Biol. Evol.">
        <title>Organellar Genomes of White Spruce (Picea glauca): Assembly and Annotation.</title>
        <authorList>
            <person name="Jackman S.D."/>
            <person name="Warren R.L."/>
            <person name="Gibb E.A."/>
            <person name="Vandervalk B.P."/>
            <person name="Mohamadi H."/>
            <person name="Chu J."/>
            <person name="Raymond A."/>
            <person name="Pleasance S."/>
            <person name="Coope R."/>
            <person name="Wildung M.R."/>
            <person name="Ritland C.E."/>
            <person name="Bousquet J."/>
            <person name="Jones S.J."/>
            <person name="Bohlmann J."/>
            <person name="Birol I."/>
        </authorList>
    </citation>
    <scope>NUCLEOTIDE SEQUENCE [LARGE SCALE GENOMIC DNA]</scope>
    <source>
        <tissue evidence="1">Flushing bud</tissue>
    </source>
</reference>
<sequence>MDTQLNMLWLLLGLDLKLLTMALNPAGTLSSDST</sequence>
<evidence type="ECO:0000313" key="1">
    <source>
        <dbReference type="EMBL" id="KUM50560.1"/>
    </source>
</evidence>
<geneLocation type="mitochondrion" evidence="1"/>
<dbReference type="EMBL" id="LKAM01000001">
    <property type="protein sequence ID" value="KUM50560.1"/>
    <property type="molecule type" value="Genomic_DNA"/>
</dbReference>
<keyword evidence="1" id="KW-0496">Mitochondrion</keyword>
<accession>A0A101M3Y9</accession>
<dbReference type="AlphaFoldDB" id="A0A101M3Y9"/>